<dbReference type="GO" id="GO:0006353">
    <property type="term" value="P:DNA-templated transcription termination"/>
    <property type="evidence" value="ECO:0007669"/>
    <property type="project" value="InterPro"/>
</dbReference>
<dbReference type="EMBL" id="FWWT01000022">
    <property type="protein sequence ID" value="SMB95373.1"/>
    <property type="molecule type" value="Genomic_DNA"/>
</dbReference>
<dbReference type="Pfam" id="PF07498">
    <property type="entry name" value="Rho_N"/>
    <property type="match status" value="1"/>
</dbReference>
<dbReference type="Gene3D" id="1.10.720.10">
    <property type="match status" value="1"/>
</dbReference>
<evidence type="ECO:0000313" key="2">
    <source>
        <dbReference type="EMBL" id="SMB95373.1"/>
    </source>
</evidence>
<dbReference type="AlphaFoldDB" id="A0A1W1VQ28"/>
<accession>A0A1W1VQ28</accession>
<keyword evidence="3" id="KW-1185">Reference proteome</keyword>
<gene>
    <name evidence="2" type="ORF">SAMN00017405_0394</name>
</gene>
<protein>
    <submittedName>
        <fullName evidence="2">Rho termination factor, N-terminal domain</fullName>
    </submittedName>
</protein>
<organism evidence="2 3">
    <name type="scientific">Desulfonispora thiosulfatigenes DSM 11270</name>
    <dbReference type="NCBI Taxonomy" id="656914"/>
    <lineage>
        <taxon>Bacteria</taxon>
        <taxon>Bacillati</taxon>
        <taxon>Bacillota</taxon>
        <taxon>Clostridia</taxon>
        <taxon>Eubacteriales</taxon>
        <taxon>Peptococcaceae</taxon>
        <taxon>Desulfonispora</taxon>
    </lineage>
</organism>
<evidence type="ECO:0000259" key="1">
    <source>
        <dbReference type="Pfam" id="PF07498"/>
    </source>
</evidence>
<dbReference type="RefSeq" id="WP_084054193.1">
    <property type="nucleotide sequence ID" value="NZ_FWWT01000022.1"/>
</dbReference>
<dbReference type="SUPFAM" id="SSF68912">
    <property type="entry name" value="Rho N-terminal domain-like"/>
    <property type="match status" value="1"/>
</dbReference>
<feature type="domain" description="Rho termination factor-like N-terminal" evidence="1">
    <location>
        <begin position="30"/>
        <end position="61"/>
    </location>
</feature>
<sequence>MDRYERRILRLRKHVLSHKKEEEYEICKMLEDLTVEELKELAKEKEIEGYSKMKKDELLETLKG</sequence>
<reference evidence="2 3" key="1">
    <citation type="submission" date="2017-04" db="EMBL/GenBank/DDBJ databases">
        <authorList>
            <person name="Afonso C.L."/>
            <person name="Miller P.J."/>
            <person name="Scott M.A."/>
            <person name="Spackman E."/>
            <person name="Goraichik I."/>
            <person name="Dimitrov K.M."/>
            <person name="Suarez D.L."/>
            <person name="Swayne D.E."/>
        </authorList>
    </citation>
    <scope>NUCLEOTIDE SEQUENCE [LARGE SCALE GENOMIC DNA]</scope>
    <source>
        <strain evidence="2 3">DSM 11270</strain>
    </source>
</reference>
<dbReference type="STRING" id="656914.SAMN00017405_0394"/>
<proteinExistence type="predicted"/>
<dbReference type="Proteomes" id="UP000192731">
    <property type="component" value="Unassembled WGS sequence"/>
</dbReference>
<evidence type="ECO:0000313" key="3">
    <source>
        <dbReference type="Proteomes" id="UP000192731"/>
    </source>
</evidence>
<dbReference type="InterPro" id="IPR036269">
    <property type="entry name" value="Rho_N_sf"/>
</dbReference>
<dbReference type="InterPro" id="IPR011112">
    <property type="entry name" value="Rho-like_N"/>
</dbReference>
<name>A0A1W1VQ28_DESTI</name>